<name>A0A8J4YXN1_CHIOP</name>
<evidence type="ECO:0000313" key="2">
    <source>
        <dbReference type="EMBL" id="KAG0728060.1"/>
    </source>
</evidence>
<comment type="caution">
    <text evidence="2">The sequence shown here is derived from an EMBL/GenBank/DDBJ whole genome shotgun (WGS) entry which is preliminary data.</text>
</comment>
<sequence length="144" mass="15220">MSEKGSGSDALDVIFSIKATNLKLPLQVQRQGQGKGTAGTEAGTRGSGAAYLCPTPRQLTQCATDLRTALLASEARTMMAFGVWICVQAWSWCLASVLLAAAAASSLPGSPRGHPSPSPPPPPSWFGRLHTLTFLLDCRLFLYS</sequence>
<evidence type="ECO:0000313" key="3">
    <source>
        <dbReference type="Proteomes" id="UP000770661"/>
    </source>
</evidence>
<protein>
    <submittedName>
        <fullName evidence="2">Uncharacterized protein</fullName>
    </submittedName>
</protein>
<keyword evidence="1" id="KW-0812">Transmembrane</keyword>
<proteinExistence type="predicted"/>
<evidence type="ECO:0000256" key="1">
    <source>
        <dbReference type="SAM" id="Phobius"/>
    </source>
</evidence>
<dbReference type="Proteomes" id="UP000770661">
    <property type="component" value="Unassembled WGS sequence"/>
</dbReference>
<dbReference type="AlphaFoldDB" id="A0A8J4YXN1"/>
<keyword evidence="1" id="KW-0472">Membrane</keyword>
<gene>
    <name evidence="2" type="ORF">GWK47_003872</name>
</gene>
<dbReference type="EMBL" id="JACEEZ010002682">
    <property type="protein sequence ID" value="KAG0728060.1"/>
    <property type="molecule type" value="Genomic_DNA"/>
</dbReference>
<feature type="transmembrane region" description="Helical" evidence="1">
    <location>
        <begin position="81"/>
        <end position="105"/>
    </location>
</feature>
<keyword evidence="1" id="KW-1133">Transmembrane helix</keyword>
<keyword evidence="3" id="KW-1185">Reference proteome</keyword>
<accession>A0A8J4YXN1</accession>
<reference evidence="2" key="1">
    <citation type="submission" date="2020-07" db="EMBL/GenBank/DDBJ databases">
        <title>The High-quality genome of the commercially important snow crab, Chionoecetes opilio.</title>
        <authorList>
            <person name="Jeong J.-H."/>
            <person name="Ryu S."/>
        </authorList>
    </citation>
    <scope>NUCLEOTIDE SEQUENCE</scope>
    <source>
        <strain evidence="2">MADBK_172401_WGS</strain>
        <tissue evidence="2">Digestive gland</tissue>
    </source>
</reference>
<organism evidence="2 3">
    <name type="scientific">Chionoecetes opilio</name>
    <name type="common">Atlantic snow crab</name>
    <name type="synonym">Cancer opilio</name>
    <dbReference type="NCBI Taxonomy" id="41210"/>
    <lineage>
        <taxon>Eukaryota</taxon>
        <taxon>Metazoa</taxon>
        <taxon>Ecdysozoa</taxon>
        <taxon>Arthropoda</taxon>
        <taxon>Crustacea</taxon>
        <taxon>Multicrustacea</taxon>
        <taxon>Malacostraca</taxon>
        <taxon>Eumalacostraca</taxon>
        <taxon>Eucarida</taxon>
        <taxon>Decapoda</taxon>
        <taxon>Pleocyemata</taxon>
        <taxon>Brachyura</taxon>
        <taxon>Eubrachyura</taxon>
        <taxon>Majoidea</taxon>
        <taxon>Majidae</taxon>
        <taxon>Chionoecetes</taxon>
    </lineage>
</organism>